<gene>
    <name evidence="2" type="ORF">AMET1_0338</name>
</gene>
<evidence type="ECO:0000256" key="1">
    <source>
        <dbReference type="SAM" id="MobiDB-lite"/>
    </source>
</evidence>
<evidence type="ECO:0000313" key="2">
    <source>
        <dbReference type="EMBL" id="OUJ18690.1"/>
    </source>
</evidence>
<dbReference type="Proteomes" id="UP000195137">
    <property type="component" value="Unassembled WGS sequence"/>
</dbReference>
<feature type="compositionally biased region" description="Basic and acidic residues" evidence="1">
    <location>
        <begin position="53"/>
        <end position="67"/>
    </location>
</feature>
<feature type="compositionally biased region" description="Acidic residues" evidence="1">
    <location>
        <begin position="40"/>
        <end position="52"/>
    </location>
</feature>
<dbReference type="EMBL" id="MRZU01000003">
    <property type="protein sequence ID" value="OUJ18690.1"/>
    <property type="molecule type" value="Genomic_DNA"/>
</dbReference>
<accession>A0A1Y3GBR9</accession>
<feature type="region of interest" description="Disordered" evidence="1">
    <location>
        <begin position="37"/>
        <end position="67"/>
    </location>
</feature>
<proteinExistence type="predicted"/>
<reference evidence="2 3" key="1">
    <citation type="submission" date="2016-12" db="EMBL/GenBank/DDBJ databases">
        <title>Discovery of methanogenic haloarchaea.</title>
        <authorList>
            <person name="Sorokin D.Y."/>
            <person name="Makarova K.S."/>
            <person name="Abbas B."/>
            <person name="Ferrer M."/>
            <person name="Golyshin P.N."/>
        </authorList>
    </citation>
    <scope>NUCLEOTIDE SEQUENCE [LARGE SCALE GENOMIC DNA]</scope>
    <source>
        <strain evidence="2">AMET1</strain>
    </source>
</reference>
<keyword evidence="3" id="KW-1185">Reference proteome</keyword>
<dbReference type="InterPro" id="IPR018645">
    <property type="entry name" value="OapC-like"/>
</dbReference>
<dbReference type="Pfam" id="PF09845">
    <property type="entry name" value="OapC"/>
    <property type="match status" value="1"/>
</dbReference>
<dbReference type="AlphaFoldDB" id="A0A1Y3GBR9"/>
<comment type="caution">
    <text evidence="2">The sequence shown here is derived from an EMBL/GenBank/DDBJ whole genome shotgun (WGS) entry which is preliminary data.</text>
</comment>
<evidence type="ECO:0000313" key="3">
    <source>
        <dbReference type="Proteomes" id="UP000195137"/>
    </source>
</evidence>
<dbReference type="OrthoDB" id="78050at2157"/>
<dbReference type="RefSeq" id="WP_086636759.1">
    <property type="nucleotide sequence ID" value="NZ_MRZU01000003.1"/>
</dbReference>
<name>A0A1Y3GBR9_9EURY</name>
<protein>
    <submittedName>
        <fullName evidence="2">Zn-ribbon containing protein</fullName>
    </submittedName>
</protein>
<sequence>MPHECTRCQEIYPNGSEEILSGCPNCSWNRFRYLTKEQLEDGETPPIEDPEGEEVKREPEEEKERKEELLDISGFTWERKQERISLKELEEIEKIASTYKKGYKNELTDNDVESLRIKGDGSFEINLKSLIEEKGIVISIGEDGKYIIDLDSFLKK</sequence>
<organism evidence="2 3">
    <name type="scientific">Methanonatronarchaeum thermophilum</name>
    <dbReference type="NCBI Taxonomy" id="1927129"/>
    <lineage>
        <taxon>Archaea</taxon>
        <taxon>Methanobacteriati</taxon>
        <taxon>Methanobacteriota</taxon>
        <taxon>Methanonatronarchaeia</taxon>
        <taxon>Methanonatronarchaeales</taxon>
        <taxon>Methanonatronarchaeaceae</taxon>
        <taxon>Methanonatronarchaeum</taxon>
    </lineage>
</organism>